<protein>
    <recommendedName>
        <fullName evidence="11">ATP synthase subunit a</fullName>
    </recommendedName>
</protein>
<dbReference type="SUPFAM" id="SSF81336">
    <property type="entry name" value="F1F0 ATP synthase subunit A"/>
    <property type="match status" value="1"/>
</dbReference>
<evidence type="ECO:0000256" key="5">
    <source>
        <dbReference type="ARBA" id="ARBA00022692"/>
    </source>
</evidence>
<dbReference type="InterPro" id="IPR035908">
    <property type="entry name" value="F0_ATP_A_sf"/>
</dbReference>
<organism evidence="13">
    <name type="scientific">Marenzelleria neglecta</name>
    <name type="common">Red-gilled mud worm</name>
    <dbReference type="NCBI Taxonomy" id="361650"/>
    <lineage>
        <taxon>Eukaryota</taxon>
        <taxon>Metazoa</taxon>
        <taxon>Spiralia</taxon>
        <taxon>Lophotrochozoa</taxon>
        <taxon>Annelida</taxon>
        <taxon>Polychaeta</taxon>
        <taxon>Sedentaria</taxon>
        <taxon>Canalipalpata</taxon>
        <taxon>Spionida</taxon>
        <taxon>Spionidae</taxon>
        <taxon>Marenzelleria</taxon>
    </lineage>
</organism>
<evidence type="ECO:0000256" key="8">
    <source>
        <dbReference type="ARBA" id="ARBA00023065"/>
    </source>
</evidence>
<feature type="transmembrane region" description="Helical" evidence="12">
    <location>
        <begin position="179"/>
        <end position="196"/>
    </location>
</feature>
<feature type="transmembrane region" description="Helical" evidence="12">
    <location>
        <begin position="72"/>
        <end position="94"/>
    </location>
</feature>
<dbReference type="GO" id="GO:0046933">
    <property type="term" value="F:proton-transporting ATP synthase activity, rotational mechanism"/>
    <property type="evidence" value="ECO:0007669"/>
    <property type="project" value="TreeGrafter"/>
</dbReference>
<dbReference type="CDD" id="cd00310">
    <property type="entry name" value="ATP-synt_Fo_a_6"/>
    <property type="match status" value="1"/>
</dbReference>
<keyword evidence="3" id="KW-0813">Transport</keyword>
<dbReference type="PANTHER" id="PTHR11410">
    <property type="entry name" value="ATP SYNTHASE SUBUNIT A"/>
    <property type="match status" value="1"/>
</dbReference>
<evidence type="ECO:0000256" key="9">
    <source>
        <dbReference type="ARBA" id="ARBA00023136"/>
    </source>
</evidence>
<keyword evidence="9 12" id="KW-0472">Membrane</keyword>
<geneLocation type="mitochondrion" evidence="13"/>
<evidence type="ECO:0000256" key="7">
    <source>
        <dbReference type="ARBA" id="ARBA00022989"/>
    </source>
</evidence>
<feature type="transmembrane region" description="Helical" evidence="12">
    <location>
        <begin position="143"/>
        <end position="167"/>
    </location>
</feature>
<name>A0A5Q0U0Y2_MARNE</name>
<dbReference type="AlphaFoldDB" id="A0A5Q0U0Y2"/>
<sequence>MFLIIHPILWLSPSRGTWVTASFASIMNEQANRTFATNLKGFASILSALFILIISLNLMGVLPYVFSTTSHLLFSLSLGFPIWASMIISGIVSSPSSAAAHLLPAGAPSWLNPFLVLVETLSILVRPVTLCFRLAANLSAGHVVIGLVGSYLSNAILSCNTISWILLMSVQTGYTMFEFGVSLIQAYIFCLLLSLYSDDHPSHC</sequence>
<evidence type="ECO:0000313" key="13">
    <source>
        <dbReference type="EMBL" id="QGA73888.1"/>
    </source>
</evidence>
<keyword evidence="8" id="KW-0406">Ion transport</keyword>
<feature type="transmembrane region" description="Helical" evidence="12">
    <location>
        <begin position="40"/>
        <end position="65"/>
    </location>
</feature>
<dbReference type="EMBL" id="MK120303">
    <property type="protein sequence ID" value="QGA73888.1"/>
    <property type="molecule type" value="Genomic_DNA"/>
</dbReference>
<evidence type="ECO:0000256" key="6">
    <source>
        <dbReference type="ARBA" id="ARBA00022781"/>
    </source>
</evidence>
<dbReference type="GO" id="GO:0045259">
    <property type="term" value="C:proton-transporting ATP synthase complex"/>
    <property type="evidence" value="ECO:0007669"/>
    <property type="project" value="UniProtKB-KW"/>
</dbReference>
<comment type="similarity">
    <text evidence="2">Belongs to the ATPase A chain family.</text>
</comment>
<keyword evidence="4" id="KW-0138">CF(0)</keyword>
<keyword evidence="5 12" id="KW-0812">Transmembrane</keyword>
<evidence type="ECO:0000256" key="10">
    <source>
        <dbReference type="ARBA" id="ARBA00023310"/>
    </source>
</evidence>
<reference evidence="13" key="1">
    <citation type="submission" date="2018-11" db="EMBL/GenBank/DDBJ databases">
        <title>Mitogenome of the invasive worm Marenzelleria neglecta.</title>
        <authorList>
            <person name="Gastineau R."/>
        </authorList>
    </citation>
    <scope>NUCLEOTIDE SEQUENCE</scope>
</reference>
<keyword evidence="7 12" id="KW-1133">Transmembrane helix</keyword>
<dbReference type="InterPro" id="IPR045083">
    <property type="entry name" value="ATP_synth_F0_asu_bact/mt"/>
</dbReference>
<dbReference type="NCBIfam" id="TIGR01131">
    <property type="entry name" value="ATP_synt_6_or_A"/>
    <property type="match status" value="1"/>
</dbReference>
<dbReference type="GO" id="GO:0005743">
    <property type="term" value="C:mitochondrial inner membrane"/>
    <property type="evidence" value="ECO:0007669"/>
    <property type="project" value="UniProtKB-SubCell"/>
</dbReference>
<proteinExistence type="inferred from homology"/>
<gene>
    <name evidence="13" type="primary">atp6</name>
</gene>
<accession>A0A5Q0U0Y2</accession>
<evidence type="ECO:0000256" key="12">
    <source>
        <dbReference type="SAM" id="Phobius"/>
    </source>
</evidence>
<feature type="transmembrane region" description="Helical" evidence="12">
    <location>
        <begin position="114"/>
        <end position="136"/>
    </location>
</feature>
<keyword evidence="6" id="KW-0375">Hydrogen ion transport</keyword>
<evidence type="ECO:0000256" key="2">
    <source>
        <dbReference type="ARBA" id="ARBA00006810"/>
    </source>
</evidence>
<evidence type="ECO:0000256" key="1">
    <source>
        <dbReference type="ARBA" id="ARBA00004141"/>
    </source>
</evidence>
<dbReference type="PRINTS" id="PR00123">
    <property type="entry name" value="ATPASEA"/>
</dbReference>
<dbReference type="PANTHER" id="PTHR11410:SF0">
    <property type="entry name" value="ATP SYNTHASE SUBUNIT A"/>
    <property type="match status" value="1"/>
</dbReference>
<evidence type="ECO:0000256" key="3">
    <source>
        <dbReference type="ARBA" id="ARBA00022448"/>
    </source>
</evidence>
<evidence type="ECO:0000256" key="4">
    <source>
        <dbReference type="ARBA" id="ARBA00022547"/>
    </source>
</evidence>
<keyword evidence="10" id="KW-0066">ATP synthesis</keyword>
<keyword evidence="13" id="KW-0496">Mitochondrion</keyword>
<dbReference type="InterPro" id="IPR000568">
    <property type="entry name" value="ATP_synth_F0_asu"/>
</dbReference>
<evidence type="ECO:0000256" key="11">
    <source>
        <dbReference type="RuleBase" id="RU004450"/>
    </source>
</evidence>
<comment type="subcellular location">
    <subcellularLocation>
        <location evidence="1">Membrane</location>
        <topology evidence="1">Multi-pass membrane protein</topology>
    </subcellularLocation>
    <subcellularLocation>
        <location evidence="11">Mitochondrion inner membrane</location>
        <topology evidence="11">Multi-pass membrane protein</topology>
    </subcellularLocation>
</comment>
<dbReference type="Pfam" id="PF00119">
    <property type="entry name" value="ATP-synt_A"/>
    <property type="match status" value="1"/>
</dbReference>
<dbReference type="Gene3D" id="1.20.120.220">
    <property type="entry name" value="ATP synthase, F0 complex, subunit A"/>
    <property type="match status" value="1"/>
</dbReference>